<dbReference type="OrthoDB" id="1186626at2"/>
<proteinExistence type="predicted"/>
<dbReference type="EMBL" id="MQVX01000001">
    <property type="protein sequence ID" value="PQJ15307.1"/>
    <property type="molecule type" value="Genomic_DNA"/>
</dbReference>
<organism evidence="3 4">
    <name type="scientific">Aureicoccus marinus</name>
    <dbReference type="NCBI Taxonomy" id="754435"/>
    <lineage>
        <taxon>Bacteria</taxon>
        <taxon>Pseudomonadati</taxon>
        <taxon>Bacteroidota</taxon>
        <taxon>Flavobacteriia</taxon>
        <taxon>Flavobacteriales</taxon>
        <taxon>Flavobacteriaceae</taxon>
        <taxon>Aureicoccus</taxon>
    </lineage>
</organism>
<name>A0A2S7T709_9FLAO</name>
<feature type="transmembrane region" description="Helical" evidence="2">
    <location>
        <begin position="231"/>
        <end position="254"/>
    </location>
</feature>
<keyword evidence="2" id="KW-0812">Transmembrane</keyword>
<evidence type="ECO:0000313" key="3">
    <source>
        <dbReference type="EMBL" id="PQJ15307.1"/>
    </source>
</evidence>
<dbReference type="AlphaFoldDB" id="A0A2S7T709"/>
<evidence type="ECO:0008006" key="5">
    <source>
        <dbReference type="Google" id="ProtNLM"/>
    </source>
</evidence>
<evidence type="ECO:0000313" key="4">
    <source>
        <dbReference type="Proteomes" id="UP000239366"/>
    </source>
</evidence>
<sequence length="400" mass="45023">MKNYLRNWMNDTHIAALEWRGEGHLVLSQFRYENRELDSGQVLHLTEIQAVQENVPKNVPLVLVLNSQQVIRKLIPEALPSEERVAVMKAFPNLNVDDFYIDLCSFGSSYIVNIAKKSYVDQVLLSIEKTGLLVASLSLGLGAAGALLAYTEEQVIALPGSVLILEEGSIQALRSSEEHKQTSILVDRTPIDNSAFLGFAKALLYLQKELGFGNLGQLNEQLRNNQFNRKFFSSGFQVAVFFFLVLLAFNFGLFQHYGNKNAELQTQLQINKSATEHLFSLEARIKQKEEKIQSVQTQSGTQSTLLLDEIASDLPSSISLTKMTYQPLGQPINPSKSIVLMKGVLAIQGSSKNQEQFTTWTEQVEQYDWVEQVVIEDYSFRSRTTSEFKINLILPHGKTE</sequence>
<keyword evidence="1" id="KW-0175">Coiled coil</keyword>
<keyword evidence="4" id="KW-1185">Reference proteome</keyword>
<comment type="caution">
    <text evidence="3">The sequence shown here is derived from an EMBL/GenBank/DDBJ whole genome shotgun (WGS) entry which is preliminary data.</text>
</comment>
<evidence type="ECO:0000256" key="2">
    <source>
        <dbReference type="SAM" id="Phobius"/>
    </source>
</evidence>
<protein>
    <recommendedName>
        <fullName evidence="5">General secretion pathway protein</fullName>
    </recommendedName>
</protein>
<reference evidence="4" key="1">
    <citation type="submission" date="2016-11" db="EMBL/GenBank/DDBJ databases">
        <title>Trade-off between light-utilization and light-protection in marine flavobacteria.</title>
        <authorList>
            <person name="Kumagai Y."/>
            <person name="Yoshizawa S."/>
            <person name="Kogure K."/>
        </authorList>
    </citation>
    <scope>NUCLEOTIDE SEQUENCE [LARGE SCALE GENOMIC DNA]</scope>
    <source>
        <strain evidence="4">SG-18</strain>
    </source>
</reference>
<dbReference type="RefSeq" id="WP_105000958.1">
    <property type="nucleotide sequence ID" value="NZ_MQVX01000001.1"/>
</dbReference>
<feature type="coiled-coil region" evidence="1">
    <location>
        <begin position="271"/>
        <end position="298"/>
    </location>
</feature>
<keyword evidence="2" id="KW-0472">Membrane</keyword>
<evidence type="ECO:0000256" key="1">
    <source>
        <dbReference type="SAM" id="Coils"/>
    </source>
</evidence>
<accession>A0A2S7T709</accession>
<keyword evidence="2" id="KW-1133">Transmembrane helix</keyword>
<dbReference type="Proteomes" id="UP000239366">
    <property type="component" value="Unassembled WGS sequence"/>
</dbReference>
<gene>
    <name evidence="3" type="ORF">BST99_05765</name>
</gene>